<dbReference type="Proteomes" id="UP000586827">
    <property type="component" value="Unassembled WGS sequence"/>
</dbReference>
<evidence type="ECO:0000256" key="1">
    <source>
        <dbReference type="SAM" id="SignalP"/>
    </source>
</evidence>
<feature type="chain" id="PRO_5038424594" evidence="1">
    <location>
        <begin position="21"/>
        <end position="167"/>
    </location>
</feature>
<accession>A0A849CJK2</accession>
<keyword evidence="3" id="KW-1185">Reference proteome</keyword>
<dbReference type="PROSITE" id="PS51257">
    <property type="entry name" value="PROKAR_LIPOPROTEIN"/>
    <property type="match status" value="1"/>
</dbReference>
<feature type="signal peptide" evidence="1">
    <location>
        <begin position="1"/>
        <end position="20"/>
    </location>
</feature>
<reference evidence="2 3" key="1">
    <citation type="submission" date="2020-05" db="EMBL/GenBank/DDBJ databases">
        <title>MicrobeNet Type strains.</title>
        <authorList>
            <person name="Nicholson A.C."/>
        </authorList>
    </citation>
    <scope>NUCLEOTIDE SEQUENCE [LARGE SCALE GENOMIC DNA]</scope>
    <source>
        <strain evidence="2 3">JCM 3224</strain>
    </source>
</reference>
<dbReference type="InterPro" id="IPR024520">
    <property type="entry name" value="DUF3558"/>
</dbReference>
<name>A0A849CJK2_9NOCA</name>
<dbReference type="Pfam" id="PF12079">
    <property type="entry name" value="DUF3558"/>
    <property type="match status" value="1"/>
</dbReference>
<protein>
    <submittedName>
        <fullName evidence="2">DUF3558 domain-containing protein</fullName>
    </submittedName>
</protein>
<evidence type="ECO:0000313" key="2">
    <source>
        <dbReference type="EMBL" id="NNH74651.1"/>
    </source>
</evidence>
<sequence>MTGYRYLAAAFAVGALGAAAGCGSEPEAPSAAPPKQFELLLRECEAVADDVIAETVGGFGRPHRYFHGAVCMWRINSPAGSVDLTFGWFEDGSVRSEERTARALGYEITPTKAEGTTGFAQRRPGTPPTCGLTAPYAGVITWWVQGGPADPCETARQLMELTLQRNV</sequence>
<evidence type="ECO:0000313" key="3">
    <source>
        <dbReference type="Proteomes" id="UP000586827"/>
    </source>
</evidence>
<gene>
    <name evidence="2" type="ORF">HLB23_33190</name>
</gene>
<proteinExistence type="predicted"/>
<organism evidence="2 3">
    <name type="scientific">Nocardia uniformis</name>
    <dbReference type="NCBI Taxonomy" id="53432"/>
    <lineage>
        <taxon>Bacteria</taxon>
        <taxon>Bacillati</taxon>
        <taxon>Actinomycetota</taxon>
        <taxon>Actinomycetes</taxon>
        <taxon>Mycobacteriales</taxon>
        <taxon>Nocardiaceae</taxon>
        <taxon>Nocardia</taxon>
    </lineage>
</organism>
<comment type="caution">
    <text evidence="2">The sequence shown here is derived from an EMBL/GenBank/DDBJ whole genome shotgun (WGS) entry which is preliminary data.</text>
</comment>
<dbReference type="AlphaFoldDB" id="A0A849CJK2"/>
<dbReference type="RefSeq" id="WP_067525633.1">
    <property type="nucleotide sequence ID" value="NZ_JABELX010000015.1"/>
</dbReference>
<dbReference type="EMBL" id="JABELX010000015">
    <property type="protein sequence ID" value="NNH74651.1"/>
    <property type="molecule type" value="Genomic_DNA"/>
</dbReference>
<keyword evidence="1" id="KW-0732">Signal</keyword>